<dbReference type="EMBL" id="JACONZ010000001">
    <property type="protein sequence ID" value="MBC5580395.1"/>
    <property type="molecule type" value="Genomic_DNA"/>
</dbReference>
<reference evidence="2" key="1">
    <citation type="submission" date="2020-08" db="EMBL/GenBank/DDBJ databases">
        <title>Genome public.</title>
        <authorList>
            <person name="Liu C."/>
            <person name="Sun Q."/>
        </authorList>
    </citation>
    <scope>NUCLEOTIDE SEQUENCE</scope>
    <source>
        <strain evidence="2">BX8</strain>
    </source>
</reference>
<evidence type="ECO:0000313" key="2">
    <source>
        <dbReference type="EMBL" id="MBC5580395.1"/>
    </source>
</evidence>
<evidence type="ECO:0000313" key="3">
    <source>
        <dbReference type="Proteomes" id="UP000659630"/>
    </source>
</evidence>
<dbReference type="RefSeq" id="WP_186886752.1">
    <property type="nucleotide sequence ID" value="NZ_JACONZ010000001.1"/>
</dbReference>
<comment type="caution">
    <text evidence="2">The sequence shown here is derived from an EMBL/GenBank/DDBJ whole genome shotgun (WGS) entry which is preliminary data.</text>
</comment>
<feature type="region of interest" description="Disordered" evidence="1">
    <location>
        <begin position="25"/>
        <end position="54"/>
    </location>
</feature>
<organism evidence="2 3">
    <name type="scientific">Anaerofilum hominis</name>
    <dbReference type="NCBI Taxonomy" id="2763016"/>
    <lineage>
        <taxon>Bacteria</taxon>
        <taxon>Bacillati</taxon>
        <taxon>Bacillota</taxon>
        <taxon>Clostridia</taxon>
        <taxon>Eubacteriales</taxon>
        <taxon>Oscillospiraceae</taxon>
        <taxon>Anaerofilum</taxon>
    </lineage>
</organism>
<proteinExistence type="predicted"/>
<name>A0A923ICH2_9FIRM</name>
<dbReference type="Proteomes" id="UP000659630">
    <property type="component" value="Unassembled WGS sequence"/>
</dbReference>
<accession>A0A923ICH2</accession>
<keyword evidence="3" id="KW-1185">Reference proteome</keyword>
<dbReference type="AlphaFoldDB" id="A0A923ICH2"/>
<gene>
    <name evidence="2" type="ORF">H8S23_02640</name>
</gene>
<evidence type="ECO:0000256" key="1">
    <source>
        <dbReference type="SAM" id="MobiDB-lite"/>
    </source>
</evidence>
<sequence>MSAQRSVPAFLEHLRKIFAWDDFAAADEAPQQQDPPPDSCPAGAGGSGKKRGNV</sequence>
<protein>
    <submittedName>
        <fullName evidence="2">Uncharacterized protein</fullName>
    </submittedName>
</protein>